<dbReference type="Gene3D" id="3.40.50.1820">
    <property type="entry name" value="alpha/beta hydrolase"/>
    <property type="match status" value="1"/>
</dbReference>
<protein>
    <submittedName>
        <fullName evidence="2">Alpha/beta hydrolase</fullName>
    </submittedName>
</protein>
<gene>
    <name evidence="2" type="ORF">G8E00_15200</name>
</gene>
<proteinExistence type="predicted"/>
<dbReference type="InterPro" id="IPR000073">
    <property type="entry name" value="AB_hydrolase_1"/>
</dbReference>
<dbReference type="EMBL" id="CP049801">
    <property type="protein sequence ID" value="QIO07185.1"/>
    <property type="molecule type" value="Genomic_DNA"/>
</dbReference>
<dbReference type="GO" id="GO:0016787">
    <property type="term" value="F:hydrolase activity"/>
    <property type="evidence" value="ECO:0007669"/>
    <property type="project" value="UniProtKB-KW"/>
</dbReference>
<dbReference type="PANTHER" id="PTHR46438">
    <property type="entry name" value="ALPHA/BETA-HYDROLASES SUPERFAMILY PROTEIN"/>
    <property type="match status" value="1"/>
</dbReference>
<evidence type="ECO:0000313" key="2">
    <source>
        <dbReference type="EMBL" id="QIO07185.1"/>
    </source>
</evidence>
<evidence type="ECO:0000259" key="1">
    <source>
        <dbReference type="Pfam" id="PF12146"/>
    </source>
</evidence>
<dbReference type="Pfam" id="PF12146">
    <property type="entry name" value="Hydrolase_4"/>
    <property type="match status" value="1"/>
</dbReference>
<organism evidence="2 3">
    <name type="scientific">Acinetobacter shaoyimingii</name>
    <dbReference type="NCBI Taxonomy" id="2715164"/>
    <lineage>
        <taxon>Bacteria</taxon>
        <taxon>Pseudomonadati</taxon>
        <taxon>Pseudomonadota</taxon>
        <taxon>Gammaproteobacteria</taxon>
        <taxon>Moraxellales</taxon>
        <taxon>Moraxellaceae</taxon>
        <taxon>Acinetobacter</taxon>
    </lineage>
</organism>
<reference evidence="2 3" key="1">
    <citation type="submission" date="2020-03" db="EMBL/GenBank/DDBJ databases">
        <authorList>
            <person name="Zhu W."/>
        </authorList>
    </citation>
    <scope>NUCLEOTIDE SEQUENCE [LARGE SCALE GENOMIC DNA]</scope>
    <source>
        <strain evidence="2 3">323-1</strain>
    </source>
</reference>
<dbReference type="InterPro" id="IPR022742">
    <property type="entry name" value="Hydrolase_4"/>
</dbReference>
<accession>A0A6G8RZ94</accession>
<dbReference type="InterPro" id="IPR029058">
    <property type="entry name" value="AB_hydrolase_fold"/>
</dbReference>
<dbReference type="KEGG" id="asha:G8E00_15200"/>
<dbReference type="Proteomes" id="UP000502297">
    <property type="component" value="Chromosome"/>
</dbReference>
<dbReference type="SUPFAM" id="SSF53474">
    <property type="entry name" value="alpha/beta-Hydrolases"/>
    <property type="match status" value="1"/>
</dbReference>
<dbReference type="AlphaFoldDB" id="A0A6G8RZ94"/>
<keyword evidence="3" id="KW-1185">Reference proteome</keyword>
<dbReference type="PRINTS" id="PR00111">
    <property type="entry name" value="ABHYDROLASE"/>
</dbReference>
<feature type="domain" description="Serine aminopeptidase S33" evidence="1">
    <location>
        <begin position="74"/>
        <end position="312"/>
    </location>
</feature>
<evidence type="ECO:0000313" key="3">
    <source>
        <dbReference type="Proteomes" id="UP000502297"/>
    </source>
</evidence>
<keyword evidence="2" id="KW-0378">Hydrolase</keyword>
<name>A0A6G8RZ94_9GAMM</name>
<sequence>MKRGFLVTILLIVQSFAYGHPPKEKSYNEQQAWKDLQQFLPEHYRIHENNQPQEAFWSWKNNQVHLDYYPRPNSTAKVILLHGVGTNGRQMSLILGQPLAAAGYETIALDLPGYGLTQYPNKKDIRYEDWVQLVSDFVDAEAQKDARPIFLYGLSAGGMLTLHVAMQNQNVKGIIGMTFLDQRDPLVKSQTMRFSSLKPVLLPGMKVTSKTVFGNIAIPMSWVSKMNTLTNNPDALNVMLKDKTSAGNSMSIRFLNSYMNYQPKMEISAYKQAPVLLTQPAEDRWTPLDLSEPVLEQLKVPTQVVMLPKGSHYPTEAEALEQLRQSSIQFIQKNLN</sequence>
<dbReference type="RefSeq" id="WP_166225980.1">
    <property type="nucleotide sequence ID" value="NZ_CP049801.1"/>
</dbReference>